<name>A0A4Z2FW38_9TELE</name>
<proteinExistence type="predicted"/>
<organism evidence="2 3">
    <name type="scientific">Liparis tanakae</name>
    <name type="common">Tanaka's snailfish</name>
    <dbReference type="NCBI Taxonomy" id="230148"/>
    <lineage>
        <taxon>Eukaryota</taxon>
        <taxon>Metazoa</taxon>
        <taxon>Chordata</taxon>
        <taxon>Craniata</taxon>
        <taxon>Vertebrata</taxon>
        <taxon>Euteleostomi</taxon>
        <taxon>Actinopterygii</taxon>
        <taxon>Neopterygii</taxon>
        <taxon>Teleostei</taxon>
        <taxon>Neoteleostei</taxon>
        <taxon>Acanthomorphata</taxon>
        <taxon>Eupercaria</taxon>
        <taxon>Perciformes</taxon>
        <taxon>Cottioidei</taxon>
        <taxon>Cottales</taxon>
        <taxon>Liparidae</taxon>
        <taxon>Liparis</taxon>
    </lineage>
</organism>
<gene>
    <name evidence="2" type="ORF">EYF80_044337</name>
</gene>
<feature type="region of interest" description="Disordered" evidence="1">
    <location>
        <begin position="195"/>
        <end position="219"/>
    </location>
</feature>
<dbReference type="Proteomes" id="UP000314294">
    <property type="component" value="Unassembled WGS sequence"/>
</dbReference>
<comment type="caution">
    <text evidence="2">The sequence shown here is derived from an EMBL/GenBank/DDBJ whole genome shotgun (WGS) entry which is preliminary data.</text>
</comment>
<sequence length="248" mass="26417">MWPTWIGHPVLDGLGDGHRDPGSLLPGLNGAGVDVPLGGDALLIGLQQLFNNNNNNNNTLTQSIISTVPSPLYLRDLHSLLRGPGLRVGSSEDPELGLDQGAVGQVHAAHVEVDHASSSLLSRSHADSARRARSFSSSRVLLYSSMTSGGTEPGGGAASLPGGLRMRSLLRICPRTASMRRDFCSSRLMEWHVLKPSTSRTPENRSSSSASRGSHMVREGGGERCSLWEFVTKATIKREVRESCGASA</sequence>
<dbReference type="AlphaFoldDB" id="A0A4Z2FW38"/>
<dbReference type="EMBL" id="SRLO01000845">
    <property type="protein sequence ID" value="TNN45478.1"/>
    <property type="molecule type" value="Genomic_DNA"/>
</dbReference>
<protein>
    <submittedName>
        <fullName evidence="2">Uncharacterized protein</fullName>
    </submittedName>
</protein>
<evidence type="ECO:0000313" key="3">
    <source>
        <dbReference type="Proteomes" id="UP000314294"/>
    </source>
</evidence>
<keyword evidence="3" id="KW-1185">Reference proteome</keyword>
<accession>A0A4Z2FW38</accession>
<evidence type="ECO:0000256" key="1">
    <source>
        <dbReference type="SAM" id="MobiDB-lite"/>
    </source>
</evidence>
<reference evidence="2 3" key="1">
    <citation type="submission" date="2019-03" db="EMBL/GenBank/DDBJ databases">
        <title>First draft genome of Liparis tanakae, snailfish: a comprehensive survey of snailfish specific genes.</title>
        <authorList>
            <person name="Kim W."/>
            <person name="Song I."/>
            <person name="Jeong J.-H."/>
            <person name="Kim D."/>
            <person name="Kim S."/>
            <person name="Ryu S."/>
            <person name="Song J.Y."/>
            <person name="Lee S.K."/>
        </authorList>
    </citation>
    <scope>NUCLEOTIDE SEQUENCE [LARGE SCALE GENOMIC DNA]</scope>
    <source>
        <tissue evidence="2">Muscle</tissue>
    </source>
</reference>
<feature type="compositionally biased region" description="Low complexity" evidence="1">
    <location>
        <begin position="197"/>
        <end position="214"/>
    </location>
</feature>
<evidence type="ECO:0000313" key="2">
    <source>
        <dbReference type="EMBL" id="TNN45478.1"/>
    </source>
</evidence>